<feature type="transmembrane region" description="Helical" evidence="5">
    <location>
        <begin position="78"/>
        <end position="98"/>
    </location>
</feature>
<feature type="transmembrane region" description="Helical" evidence="5">
    <location>
        <begin position="55"/>
        <end position="72"/>
    </location>
</feature>
<gene>
    <name evidence="6" type="ORF">BDZ85DRAFT_223766</name>
</gene>
<dbReference type="InterPro" id="IPR052786">
    <property type="entry name" value="Spore_wall_assembly"/>
</dbReference>
<dbReference type="OrthoDB" id="10012223at2759"/>
<dbReference type="AlphaFoldDB" id="A0A6A6G4H6"/>
<evidence type="ECO:0000256" key="3">
    <source>
        <dbReference type="ARBA" id="ARBA00022989"/>
    </source>
</evidence>
<feature type="transmembrane region" description="Helical" evidence="5">
    <location>
        <begin position="224"/>
        <end position="247"/>
    </location>
</feature>
<protein>
    <recommendedName>
        <fullName evidence="8">Outer spore wall protein RRT8</fullName>
    </recommendedName>
</protein>
<dbReference type="GO" id="GO:0005811">
    <property type="term" value="C:lipid droplet"/>
    <property type="evidence" value="ECO:0007669"/>
    <property type="project" value="TreeGrafter"/>
</dbReference>
<keyword evidence="2 5" id="KW-0812">Transmembrane</keyword>
<dbReference type="GO" id="GO:0005628">
    <property type="term" value="C:prospore membrane"/>
    <property type="evidence" value="ECO:0007669"/>
    <property type="project" value="TreeGrafter"/>
</dbReference>
<dbReference type="PANTHER" id="PTHR34292:SF2">
    <property type="entry name" value="OUTER SPORE WALL PROTEIN LDS1"/>
    <property type="match status" value="1"/>
</dbReference>
<dbReference type="GO" id="GO:0005619">
    <property type="term" value="C:ascospore wall"/>
    <property type="evidence" value="ECO:0007669"/>
    <property type="project" value="TreeGrafter"/>
</dbReference>
<proteinExistence type="predicted"/>
<evidence type="ECO:0000256" key="5">
    <source>
        <dbReference type="SAM" id="Phobius"/>
    </source>
</evidence>
<evidence type="ECO:0000256" key="4">
    <source>
        <dbReference type="ARBA" id="ARBA00023136"/>
    </source>
</evidence>
<evidence type="ECO:0008006" key="8">
    <source>
        <dbReference type="Google" id="ProtNLM"/>
    </source>
</evidence>
<keyword evidence="3 5" id="KW-1133">Transmembrane helix</keyword>
<reference evidence="7" key="1">
    <citation type="journal article" date="2020" name="Stud. Mycol.">
        <title>101 Dothideomycetes genomes: A test case for predicting lifestyles and emergence of pathogens.</title>
        <authorList>
            <person name="Haridas S."/>
            <person name="Albert R."/>
            <person name="Binder M."/>
            <person name="Bloem J."/>
            <person name="LaButti K."/>
            <person name="Salamov A."/>
            <person name="Andreopoulos B."/>
            <person name="Baker S."/>
            <person name="Barry K."/>
            <person name="Bills G."/>
            <person name="Bluhm B."/>
            <person name="Cannon C."/>
            <person name="Castanera R."/>
            <person name="Culley D."/>
            <person name="Daum C."/>
            <person name="Ezra D."/>
            <person name="Gonzalez J."/>
            <person name="Henrissat B."/>
            <person name="Kuo A."/>
            <person name="Liang C."/>
            <person name="Lipzen A."/>
            <person name="Lutzoni F."/>
            <person name="Magnuson J."/>
            <person name="Mondo S."/>
            <person name="Nolan M."/>
            <person name="Ohm R."/>
            <person name="Pangilinan J."/>
            <person name="Park H.-J."/>
            <person name="Ramirez L."/>
            <person name="Alfaro M."/>
            <person name="Sun H."/>
            <person name="Tritt A."/>
            <person name="Yoshinaga Y."/>
            <person name="Zwiers L.-H."/>
            <person name="Turgeon B."/>
            <person name="Goodwin S."/>
            <person name="Spatafora J."/>
            <person name="Crous P."/>
            <person name="Grigoriev I."/>
        </authorList>
    </citation>
    <scope>NUCLEOTIDE SEQUENCE [LARGE SCALE GENOMIC DNA]</scope>
    <source>
        <strain evidence="7">CECT 20119</strain>
    </source>
</reference>
<dbReference type="EMBL" id="ML992513">
    <property type="protein sequence ID" value="KAF2220340.1"/>
    <property type="molecule type" value="Genomic_DNA"/>
</dbReference>
<dbReference type="InterPro" id="IPR059112">
    <property type="entry name" value="CysZ/EI24"/>
</dbReference>
<sequence>MAIDDKIKTTAKEEGQRVKQLTKDAVQSQAYLYPIKGIYYYASHRALWKPLMEKIVPCITMGVGIFTSMFFFTYLPQAAVLALFNGPIAAVTTALLVLSEASTIFMVSAKTFLIEDSLVDTFDGTLVSKGQTELVASNRQVKSGGDSIARLGKLVSKPFQRFTPSAIIRYFMYLPLNFIPIVGTGIFILLQGKKTGPGAHARYFQLKGMNNHRKEEHVEHRRGAYTGFGVVAVLLEMVPVVGVFFAFTNVVGAALWAADMEAADSTAPGLRAQAKKAE</sequence>
<dbReference type="Proteomes" id="UP000799538">
    <property type="component" value="Unassembled WGS sequence"/>
</dbReference>
<evidence type="ECO:0000256" key="1">
    <source>
        <dbReference type="ARBA" id="ARBA00004141"/>
    </source>
</evidence>
<accession>A0A6A6G4H6</accession>
<evidence type="ECO:0000256" key="2">
    <source>
        <dbReference type="ARBA" id="ARBA00022692"/>
    </source>
</evidence>
<comment type="subcellular location">
    <subcellularLocation>
        <location evidence="1">Membrane</location>
        <topology evidence="1">Multi-pass membrane protein</topology>
    </subcellularLocation>
</comment>
<keyword evidence="4 5" id="KW-0472">Membrane</keyword>
<keyword evidence="7" id="KW-1185">Reference proteome</keyword>
<evidence type="ECO:0000313" key="6">
    <source>
        <dbReference type="EMBL" id="KAF2220340.1"/>
    </source>
</evidence>
<dbReference type="Pfam" id="PF07264">
    <property type="entry name" value="EI24"/>
    <property type="match status" value="1"/>
</dbReference>
<name>A0A6A6G4H6_9PEZI</name>
<evidence type="ECO:0000313" key="7">
    <source>
        <dbReference type="Proteomes" id="UP000799538"/>
    </source>
</evidence>
<feature type="transmembrane region" description="Helical" evidence="5">
    <location>
        <begin position="170"/>
        <end position="190"/>
    </location>
</feature>
<organism evidence="6 7">
    <name type="scientific">Elsinoe ampelina</name>
    <dbReference type="NCBI Taxonomy" id="302913"/>
    <lineage>
        <taxon>Eukaryota</taxon>
        <taxon>Fungi</taxon>
        <taxon>Dikarya</taxon>
        <taxon>Ascomycota</taxon>
        <taxon>Pezizomycotina</taxon>
        <taxon>Dothideomycetes</taxon>
        <taxon>Dothideomycetidae</taxon>
        <taxon>Myriangiales</taxon>
        <taxon>Elsinoaceae</taxon>
        <taxon>Elsinoe</taxon>
    </lineage>
</organism>
<dbReference type="PANTHER" id="PTHR34292">
    <property type="entry name" value="OUTER SPORE WALL PROTEIN LDS1"/>
    <property type="match status" value="1"/>
</dbReference>